<evidence type="ECO:0000313" key="3">
    <source>
        <dbReference type="EMBL" id="OVA09036.1"/>
    </source>
</evidence>
<dbReference type="InterPro" id="IPR045093">
    <property type="entry name" value="Cullin"/>
</dbReference>
<dbReference type="EMBL" id="MVGT01002224">
    <property type="protein sequence ID" value="OVA09036.1"/>
    <property type="molecule type" value="Genomic_DNA"/>
</dbReference>
<dbReference type="STRING" id="56857.A0A200QEY6"/>
<dbReference type="InterPro" id="IPR001373">
    <property type="entry name" value="Cullin_N"/>
</dbReference>
<dbReference type="GO" id="GO:0031625">
    <property type="term" value="F:ubiquitin protein ligase binding"/>
    <property type="evidence" value="ECO:0007669"/>
    <property type="project" value="InterPro"/>
</dbReference>
<gene>
    <name evidence="3" type="ORF">BVC80_9097g103</name>
</gene>
<dbReference type="OrthoDB" id="27073at2759"/>
<sequence>MSSQKKRNFQIEEDRHRVKKRHRVDADPTYAEKTWKILENAVHEICNHNTSGLTFEELYRNAYNMVLHGYGEEMTIVPRTHKTPVHELGLNLWRDNIIHSNKIQTRLLNTLLELVQRERTGEVINRESHDCGAYLKQAEKRLNEEMERVSDYLDTTSLSKIIDVVVKEMIENHMVILLHYDSALVNMFVGDKYEDLERLYHLCQRVSDGLSRMVDVMSSYIQEKGDQLQANLEKSRDLADYVQRLLEEKDKFEIIIIISFDNDKLFHDGLDSAFDYGINLNPRFLEYLIAFVDEKLGVKGVCEEDEDIIFHQVAMLFQRLKDLNMIGDRINFLPNNILGA</sequence>
<name>A0A200QEY6_MACCD</name>
<dbReference type="Pfam" id="PF00888">
    <property type="entry name" value="Cullin"/>
    <property type="match status" value="3"/>
</dbReference>
<dbReference type="Proteomes" id="UP000195402">
    <property type="component" value="Unassembled WGS sequence"/>
</dbReference>
<comment type="similarity">
    <text evidence="1">Belongs to the cullin family.</text>
</comment>
<evidence type="ECO:0000313" key="4">
    <source>
        <dbReference type="Proteomes" id="UP000195402"/>
    </source>
</evidence>
<dbReference type="SUPFAM" id="SSF74788">
    <property type="entry name" value="Cullin repeat-like"/>
    <property type="match status" value="1"/>
</dbReference>
<keyword evidence="4" id="KW-1185">Reference proteome</keyword>
<organism evidence="3 4">
    <name type="scientific">Macleaya cordata</name>
    <name type="common">Five-seeded plume-poppy</name>
    <name type="synonym">Bocconia cordata</name>
    <dbReference type="NCBI Taxonomy" id="56857"/>
    <lineage>
        <taxon>Eukaryota</taxon>
        <taxon>Viridiplantae</taxon>
        <taxon>Streptophyta</taxon>
        <taxon>Embryophyta</taxon>
        <taxon>Tracheophyta</taxon>
        <taxon>Spermatophyta</taxon>
        <taxon>Magnoliopsida</taxon>
        <taxon>Ranunculales</taxon>
        <taxon>Papaveraceae</taxon>
        <taxon>Papaveroideae</taxon>
        <taxon>Macleaya</taxon>
    </lineage>
</organism>
<evidence type="ECO:0000259" key="2">
    <source>
        <dbReference type="Pfam" id="PF00888"/>
    </source>
</evidence>
<dbReference type="GO" id="GO:0006511">
    <property type="term" value="P:ubiquitin-dependent protein catabolic process"/>
    <property type="evidence" value="ECO:0007669"/>
    <property type="project" value="InterPro"/>
</dbReference>
<dbReference type="InParanoid" id="A0A200QEY6"/>
<evidence type="ECO:0000256" key="1">
    <source>
        <dbReference type="ARBA" id="ARBA00006019"/>
    </source>
</evidence>
<protein>
    <submittedName>
        <fullName evidence="3">Cullin</fullName>
    </submittedName>
</protein>
<dbReference type="OMA" id="VARNEWE"/>
<feature type="domain" description="Cullin N-terminal" evidence="2">
    <location>
        <begin position="81"/>
        <end position="127"/>
    </location>
</feature>
<reference evidence="3 4" key="1">
    <citation type="journal article" date="2017" name="Mol. Plant">
        <title>The Genome of Medicinal Plant Macleaya cordata Provides New Insights into Benzylisoquinoline Alkaloids Metabolism.</title>
        <authorList>
            <person name="Liu X."/>
            <person name="Liu Y."/>
            <person name="Huang P."/>
            <person name="Ma Y."/>
            <person name="Qing Z."/>
            <person name="Tang Q."/>
            <person name="Cao H."/>
            <person name="Cheng P."/>
            <person name="Zheng Y."/>
            <person name="Yuan Z."/>
            <person name="Zhou Y."/>
            <person name="Liu J."/>
            <person name="Tang Z."/>
            <person name="Zhuo Y."/>
            <person name="Zhang Y."/>
            <person name="Yu L."/>
            <person name="Huang J."/>
            <person name="Yang P."/>
            <person name="Peng Q."/>
            <person name="Zhang J."/>
            <person name="Jiang W."/>
            <person name="Zhang Z."/>
            <person name="Lin K."/>
            <person name="Ro D.K."/>
            <person name="Chen X."/>
            <person name="Xiong X."/>
            <person name="Shang Y."/>
            <person name="Huang S."/>
            <person name="Zeng J."/>
        </authorList>
    </citation>
    <scope>NUCLEOTIDE SEQUENCE [LARGE SCALE GENOMIC DNA]</scope>
    <source>
        <strain evidence="4">cv. BLH2017</strain>
        <tissue evidence="3">Root</tissue>
    </source>
</reference>
<dbReference type="Gene3D" id="1.20.1310.10">
    <property type="entry name" value="Cullin Repeats"/>
    <property type="match status" value="3"/>
</dbReference>
<feature type="domain" description="Cullin N-terminal" evidence="2">
    <location>
        <begin position="128"/>
        <end position="322"/>
    </location>
</feature>
<proteinExistence type="inferred from homology"/>
<dbReference type="InterPro" id="IPR016159">
    <property type="entry name" value="Cullin_repeat-like_dom_sf"/>
</dbReference>
<dbReference type="AlphaFoldDB" id="A0A200QEY6"/>
<accession>A0A200QEY6</accession>
<feature type="domain" description="Cullin N-terminal" evidence="2">
    <location>
        <begin position="35"/>
        <end position="74"/>
    </location>
</feature>
<dbReference type="PANTHER" id="PTHR11932">
    <property type="entry name" value="CULLIN"/>
    <property type="match status" value="1"/>
</dbReference>
<comment type="caution">
    <text evidence="3">The sequence shown here is derived from an EMBL/GenBank/DDBJ whole genome shotgun (WGS) entry which is preliminary data.</text>
</comment>